<dbReference type="InterPro" id="IPR004417">
    <property type="entry name" value="TrmFO"/>
</dbReference>
<keyword evidence="7 10" id="KW-0274">FAD</keyword>
<evidence type="ECO:0000256" key="1">
    <source>
        <dbReference type="ARBA" id="ARBA00001974"/>
    </source>
</evidence>
<comment type="catalytic activity">
    <reaction evidence="10">
        <text>uridine(54) in tRNA + (6R)-5,10-methylene-5,6,7,8-tetrahydrofolate + NADPH + H(+) = 5-methyluridine(54) in tRNA + (6S)-5,6,7,8-tetrahydrofolate + NADP(+)</text>
        <dbReference type="Rhea" id="RHEA:62372"/>
        <dbReference type="Rhea" id="RHEA-COMP:10167"/>
        <dbReference type="Rhea" id="RHEA-COMP:10193"/>
        <dbReference type="ChEBI" id="CHEBI:15378"/>
        <dbReference type="ChEBI" id="CHEBI:15636"/>
        <dbReference type="ChEBI" id="CHEBI:57453"/>
        <dbReference type="ChEBI" id="CHEBI:57783"/>
        <dbReference type="ChEBI" id="CHEBI:58349"/>
        <dbReference type="ChEBI" id="CHEBI:65315"/>
        <dbReference type="ChEBI" id="CHEBI:74447"/>
        <dbReference type="EC" id="2.1.1.74"/>
    </reaction>
</comment>
<dbReference type="GO" id="GO:0050660">
    <property type="term" value="F:flavin adenine dinucleotide binding"/>
    <property type="evidence" value="ECO:0007669"/>
    <property type="project" value="UniProtKB-UniRule"/>
</dbReference>
<gene>
    <name evidence="10" type="primary">trmFO</name>
    <name evidence="12" type="ordered locus">Selin_0486</name>
</gene>
<dbReference type="InterPro" id="IPR036188">
    <property type="entry name" value="FAD/NAD-bd_sf"/>
</dbReference>
<dbReference type="GO" id="GO:0047151">
    <property type="term" value="F:tRNA (uracil(54)-C5)-methyltransferase activity, 5,10-methylenetetrahydrofolate-dependent"/>
    <property type="evidence" value="ECO:0007669"/>
    <property type="project" value="UniProtKB-UniRule"/>
</dbReference>
<dbReference type="EMBL" id="CP002432">
    <property type="protein sequence ID" value="ADU65237.1"/>
    <property type="molecule type" value="Genomic_DNA"/>
</dbReference>
<comment type="similarity">
    <text evidence="10">Belongs to the MnmG family. TrmFO subfamily.</text>
</comment>
<keyword evidence="3 10" id="KW-0489">Methyltransferase</keyword>
<dbReference type="GO" id="GO:0030488">
    <property type="term" value="P:tRNA methylation"/>
    <property type="evidence" value="ECO:0007669"/>
    <property type="project" value="TreeGrafter"/>
</dbReference>
<dbReference type="HAMAP" id="MF_01037">
    <property type="entry name" value="TrmFO"/>
    <property type="match status" value="1"/>
</dbReference>
<dbReference type="HOGENOM" id="CLU_033057_1_0_0"/>
<accession>E6W0I5</accession>
<evidence type="ECO:0000256" key="10">
    <source>
        <dbReference type="HAMAP-Rule" id="MF_01037"/>
    </source>
</evidence>
<organism evidence="12 13">
    <name type="scientific">Desulfurispirillum indicum (strain ATCC BAA-1389 / DSM 22839 / S5)</name>
    <dbReference type="NCBI Taxonomy" id="653733"/>
    <lineage>
        <taxon>Bacteria</taxon>
        <taxon>Pseudomonadati</taxon>
        <taxon>Chrysiogenota</taxon>
        <taxon>Chrysiogenia</taxon>
        <taxon>Chrysiogenales</taxon>
        <taxon>Chrysiogenaceae</taxon>
        <taxon>Desulfurispirillum</taxon>
    </lineage>
</organism>
<comment type="cofactor">
    <cofactor evidence="1 10">
        <name>FAD</name>
        <dbReference type="ChEBI" id="CHEBI:57692"/>
    </cofactor>
</comment>
<dbReference type="InParanoid" id="E6W0I5"/>
<evidence type="ECO:0000256" key="5">
    <source>
        <dbReference type="ARBA" id="ARBA00022679"/>
    </source>
</evidence>
<evidence type="ECO:0000259" key="11">
    <source>
        <dbReference type="Pfam" id="PF01134"/>
    </source>
</evidence>
<comment type="subcellular location">
    <subcellularLocation>
        <location evidence="10">Cytoplasm</location>
    </subcellularLocation>
</comment>
<keyword evidence="2 10" id="KW-0963">Cytoplasm</keyword>
<keyword evidence="6 10" id="KW-0819">tRNA processing</keyword>
<keyword evidence="5 10" id="KW-0808">Transferase</keyword>
<dbReference type="GO" id="GO:0002098">
    <property type="term" value="P:tRNA wobble uridine modification"/>
    <property type="evidence" value="ECO:0007669"/>
    <property type="project" value="TreeGrafter"/>
</dbReference>
<feature type="binding site" evidence="10">
    <location>
        <begin position="7"/>
        <end position="12"/>
    </location>
    <ligand>
        <name>FAD</name>
        <dbReference type="ChEBI" id="CHEBI:57692"/>
    </ligand>
</feature>
<proteinExistence type="inferred from homology"/>
<dbReference type="Gene3D" id="3.50.50.60">
    <property type="entry name" value="FAD/NAD(P)-binding domain"/>
    <property type="match status" value="2"/>
</dbReference>
<dbReference type="eggNOG" id="COG1206">
    <property type="taxonomic scope" value="Bacteria"/>
</dbReference>
<name>E6W0I5_DESIS</name>
<keyword evidence="13" id="KW-1185">Reference proteome</keyword>
<dbReference type="InterPro" id="IPR040131">
    <property type="entry name" value="MnmG_N"/>
</dbReference>
<comment type="catalytic activity">
    <reaction evidence="10">
        <text>uridine(54) in tRNA + (6R)-5,10-methylene-5,6,7,8-tetrahydrofolate + NADH + H(+) = 5-methyluridine(54) in tRNA + (6S)-5,6,7,8-tetrahydrofolate + NAD(+)</text>
        <dbReference type="Rhea" id="RHEA:16873"/>
        <dbReference type="Rhea" id="RHEA-COMP:10167"/>
        <dbReference type="Rhea" id="RHEA-COMP:10193"/>
        <dbReference type="ChEBI" id="CHEBI:15378"/>
        <dbReference type="ChEBI" id="CHEBI:15636"/>
        <dbReference type="ChEBI" id="CHEBI:57453"/>
        <dbReference type="ChEBI" id="CHEBI:57540"/>
        <dbReference type="ChEBI" id="CHEBI:57945"/>
        <dbReference type="ChEBI" id="CHEBI:65315"/>
        <dbReference type="ChEBI" id="CHEBI:74447"/>
        <dbReference type="EC" id="2.1.1.74"/>
    </reaction>
</comment>
<evidence type="ECO:0000256" key="9">
    <source>
        <dbReference type="ARBA" id="ARBA00023027"/>
    </source>
</evidence>
<dbReference type="Pfam" id="PF01134">
    <property type="entry name" value="GIDA"/>
    <property type="match status" value="1"/>
</dbReference>
<comment type="function">
    <text evidence="10">Catalyzes the folate-dependent formation of 5-methyl-uridine at position 54 (M-5-U54) in all tRNAs.</text>
</comment>
<dbReference type="STRING" id="653733.Selin_0486"/>
<keyword evidence="4 10" id="KW-0285">Flavoprotein</keyword>
<evidence type="ECO:0000256" key="2">
    <source>
        <dbReference type="ARBA" id="ARBA00022490"/>
    </source>
</evidence>
<dbReference type="KEGG" id="din:Selin_0486"/>
<dbReference type="NCBIfam" id="NF003739">
    <property type="entry name" value="PRK05335.1"/>
    <property type="match status" value="1"/>
</dbReference>
<dbReference type="NCBIfam" id="TIGR00137">
    <property type="entry name" value="gid_trmFO"/>
    <property type="match status" value="1"/>
</dbReference>
<evidence type="ECO:0000256" key="3">
    <source>
        <dbReference type="ARBA" id="ARBA00022603"/>
    </source>
</evidence>
<dbReference type="EC" id="2.1.1.74" evidence="10"/>
<dbReference type="Proteomes" id="UP000002572">
    <property type="component" value="Chromosome"/>
</dbReference>
<dbReference type="InterPro" id="IPR002218">
    <property type="entry name" value="MnmG-rel"/>
</dbReference>
<keyword evidence="8 10" id="KW-0521">NADP</keyword>
<evidence type="ECO:0000256" key="7">
    <source>
        <dbReference type="ARBA" id="ARBA00022827"/>
    </source>
</evidence>
<dbReference type="GO" id="GO:0005829">
    <property type="term" value="C:cytosol"/>
    <property type="evidence" value="ECO:0007669"/>
    <property type="project" value="TreeGrafter"/>
</dbReference>
<evidence type="ECO:0000256" key="8">
    <source>
        <dbReference type="ARBA" id="ARBA00022857"/>
    </source>
</evidence>
<dbReference type="PANTHER" id="PTHR11806:SF2">
    <property type="entry name" value="METHYLENETETRAHYDROFOLATE--TRNA-(URACIL-5-)-METHYLTRANSFERASE TRMFO"/>
    <property type="match status" value="1"/>
</dbReference>
<evidence type="ECO:0000256" key="4">
    <source>
        <dbReference type="ARBA" id="ARBA00022630"/>
    </source>
</evidence>
<reference evidence="12 13" key="1">
    <citation type="submission" date="2010-12" db="EMBL/GenBank/DDBJ databases">
        <title>Complete sequence of Desulfurispirillum indicum S5.</title>
        <authorList>
            <consortium name="US DOE Joint Genome Institute"/>
            <person name="Lucas S."/>
            <person name="Copeland A."/>
            <person name="Lapidus A."/>
            <person name="Cheng J.-F."/>
            <person name="Goodwin L."/>
            <person name="Pitluck S."/>
            <person name="Chertkov O."/>
            <person name="Held B."/>
            <person name="Detter J.C."/>
            <person name="Han C."/>
            <person name="Tapia R."/>
            <person name="Land M."/>
            <person name="Hauser L."/>
            <person name="Kyrpides N."/>
            <person name="Ivanova N."/>
            <person name="Mikhailova N."/>
            <person name="Haggblom M."/>
            <person name="Rauschenbach I."/>
            <person name="Bini E."/>
            <person name="Woyke T."/>
        </authorList>
    </citation>
    <scope>NUCLEOTIDE SEQUENCE [LARGE SCALE GENOMIC DNA]</scope>
    <source>
        <strain evidence="13">ATCC BAA-1389 / DSM 22839 / S5</strain>
    </source>
</reference>
<dbReference type="AlphaFoldDB" id="E6W0I5"/>
<evidence type="ECO:0000256" key="6">
    <source>
        <dbReference type="ARBA" id="ARBA00022694"/>
    </source>
</evidence>
<sequence length="438" mass="48706">MHTTIVGGGLAGSEAALLLADHGVNVTLFEMRPHIMTPAHTSGDFCEMLCSNSLRGDSEESGPGILKRELLQANSPFLLAARQFRVPAGGAFAVDRAALAAHITRLIENHPQIRVVREEYSHLDFSPERPLIVAAGPLASQALCNSMGKLFGQSLYFYDAIAPIVDGDTVNLEIAFRAARYDKGDADYLNCPMSEEQYQRFYHELISAQRVKPRDFEKEIHFEGCMPIEEMADRGQETLCFGPMKPVGLPHPVTGERFHAVVQLRRESLNDNAWNLVGFQTKLIQSEQKRVFRLIPGLEAANFLRLGSMHRNTYINGPRFLEADYRVKDHPGLWLAGQITGVEGYIESVASGHVAALSVLHQLRAQEFSAPPATTAMGALGCHVTTPSANFQPSNINFGLFAPIAERHRKKERKALYSRRAEEEFRSWLQRYGGHDRG</sequence>
<feature type="domain" description="MnmG N-terminal" evidence="11">
    <location>
        <begin position="4"/>
        <end position="366"/>
    </location>
</feature>
<protein>
    <recommendedName>
        <fullName evidence="10">Methylenetetrahydrofolate--tRNA-(uracil-5-)-methyltransferase TrmFO</fullName>
        <ecNumber evidence="10">2.1.1.74</ecNumber>
    </recommendedName>
    <alternativeName>
        <fullName evidence="10">Folate-dependent tRNA (uracil-5-)-methyltransferase</fullName>
    </alternativeName>
    <alternativeName>
        <fullName evidence="10">Folate-dependent tRNA(M-5-U54)-methyltransferase</fullName>
    </alternativeName>
</protein>
<keyword evidence="9 10" id="KW-0520">NAD</keyword>
<evidence type="ECO:0000313" key="13">
    <source>
        <dbReference type="Proteomes" id="UP000002572"/>
    </source>
</evidence>
<dbReference type="SUPFAM" id="SSF51905">
    <property type="entry name" value="FAD/NAD(P)-binding domain"/>
    <property type="match status" value="1"/>
</dbReference>
<dbReference type="OrthoDB" id="9803114at2"/>
<evidence type="ECO:0000313" key="12">
    <source>
        <dbReference type="EMBL" id="ADU65237.1"/>
    </source>
</evidence>
<dbReference type="PANTHER" id="PTHR11806">
    <property type="entry name" value="GLUCOSE INHIBITED DIVISION PROTEIN A"/>
    <property type="match status" value="1"/>
</dbReference>